<evidence type="ECO:0000313" key="3">
    <source>
        <dbReference type="Proteomes" id="UP000265520"/>
    </source>
</evidence>
<feature type="non-terminal residue" evidence="2">
    <location>
        <position position="33"/>
    </location>
</feature>
<organism evidence="2 3">
    <name type="scientific">Trifolium medium</name>
    <dbReference type="NCBI Taxonomy" id="97028"/>
    <lineage>
        <taxon>Eukaryota</taxon>
        <taxon>Viridiplantae</taxon>
        <taxon>Streptophyta</taxon>
        <taxon>Embryophyta</taxon>
        <taxon>Tracheophyta</taxon>
        <taxon>Spermatophyta</taxon>
        <taxon>Magnoliopsida</taxon>
        <taxon>eudicotyledons</taxon>
        <taxon>Gunneridae</taxon>
        <taxon>Pentapetalae</taxon>
        <taxon>rosids</taxon>
        <taxon>fabids</taxon>
        <taxon>Fabales</taxon>
        <taxon>Fabaceae</taxon>
        <taxon>Papilionoideae</taxon>
        <taxon>50 kb inversion clade</taxon>
        <taxon>NPAAA clade</taxon>
        <taxon>Hologalegina</taxon>
        <taxon>IRL clade</taxon>
        <taxon>Trifolieae</taxon>
        <taxon>Trifolium</taxon>
    </lineage>
</organism>
<name>A0A392VYR5_9FABA</name>
<evidence type="ECO:0000313" key="2">
    <source>
        <dbReference type="EMBL" id="MCI93336.1"/>
    </source>
</evidence>
<sequence>MARGGFNTANDNASTVVYADPSRNPRDVYYVHA</sequence>
<dbReference type="EMBL" id="LXQA011326449">
    <property type="protein sequence ID" value="MCI93336.1"/>
    <property type="molecule type" value="Genomic_DNA"/>
</dbReference>
<dbReference type="AlphaFoldDB" id="A0A392VYR5"/>
<protein>
    <submittedName>
        <fullName evidence="2">Uncharacterized protein</fullName>
    </submittedName>
</protein>
<comment type="caution">
    <text evidence="2">The sequence shown here is derived from an EMBL/GenBank/DDBJ whole genome shotgun (WGS) entry which is preliminary data.</text>
</comment>
<proteinExistence type="predicted"/>
<dbReference type="Proteomes" id="UP000265520">
    <property type="component" value="Unassembled WGS sequence"/>
</dbReference>
<evidence type="ECO:0000256" key="1">
    <source>
        <dbReference type="SAM" id="MobiDB-lite"/>
    </source>
</evidence>
<feature type="region of interest" description="Disordered" evidence="1">
    <location>
        <begin position="1"/>
        <end position="20"/>
    </location>
</feature>
<accession>A0A392VYR5</accession>
<keyword evidence="3" id="KW-1185">Reference proteome</keyword>
<reference evidence="2 3" key="1">
    <citation type="journal article" date="2018" name="Front. Plant Sci.">
        <title>Red Clover (Trifolium pratense) and Zigzag Clover (T. medium) - A Picture of Genomic Similarities and Differences.</title>
        <authorList>
            <person name="Dluhosova J."/>
            <person name="Istvanek J."/>
            <person name="Nedelnik J."/>
            <person name="Repkova J."/>
        </authorList>
    </citation>
    <scope>NUCLEOTIDE SEQUENCE [LARGE SCALE GENOMIC DNA]</scope>
    <source>
        <strain evidence="3">cv. 10/8</strain>
        <tissue evidence="2">Leaf</tissue>
    </source>
</reference>